<keyword evidence="4 5" id="KW-1267">Proteomics identification</keyword>
<keyword evidence="1" id="KW-0472">Membrane</keyword>
<dbReference type="Ensembl" id="ENST00000647765.1">
    <property type="protein sequence ID" value="ENSP00000497683.1"/>
    <property type="gene ID" value="ENSG00000168032.11"/>
</dbReference>
<dbReference type="ExpressionAtlas" id="A0A3B3IT06">
    <property type="expression patterns" value="baseline and differential"/>
</dbReference>
<keyword evidence="1" id="KW-1133">Transmembrane helix</keyword>
<keyword evidence="1" id="KW-0812">Transmembrane</keyword>
<reference evidence="2 3" key="2">
    <citation type="journal article" date="2004" name="Nature">
        <title>Finishing the euchromatic sequence of the human genome.</title>
        <authorList>
            <consortium name="International Human Genome Sequencing Consortium"/>
        </authorList>
    </citation>
    <scope>NUCLEOTIDE SEQUENCE [LARGE SCALE GENOMIC DNA]</scope>
</reference>
<feature type="transmembrane region" description="Helical" evidence="1">
    <location>
        <begin position="24"/>
        <end position="43"/>
    </location>
</feature>
<dbReference type="Proteomes" id="UP000005640">
    <property type="component" value="Chromosome 3"/>
</dbReference>
<evidence type="ECO:0000313" key="3">
    <source>
        <dbReference type="Proteomes" id="UP000005640"/>
    </source>
</evidence>
<evidence type="ECO:0000313" key="2">
    <source>
        <dbReference type="Ensembl" id="ENSP00000497683.1"/>
    </source>
</evidence>
<sequence length="122" mass="13982">MFTVLTRQPCEQAGLKALYRTPTIIALVVLLVSIVVLVSITVIQIHKQEVLPPGLKARALFTASHFSLTLSSEWRSQMEGRDWPQIREHFLLCTGWKVWYCAGCRVFKNHSLRVSMASRKRE</sequence>
<dbReference type="AlphaFoldDB" id="A0A3B3IT06"/>
<dbReference type="MassIVE" id="A0A3B3IT06"/>
<accession>A0A3B3IT06</accession>
<dbReference type="EMBL" id="AC104186">
    <property type="status" value="NOT_ANNOTATED_CDS"/>
    <property type="molecule type" value="Genomic_DNA"/>
</dbReference>
<evidence type="ECO:0000256" key="1">
    <source>
        <dbReference type="SAM" id="Phobius"/>
    </source>
</evidence>
<proteinExistence type="evidence at protein level"/>
<dbReference type="HGNC" id="HGNC:3365">
    <property type="gene designation" value="ENTPD3"/>
</dbReference>
<name>A0A3B3IT06_HUMAN</name>
<gene>
    <name evidence="2" type="primary">ENTPD3</name>
</gene>
<dbReference type="GeneTree" id="ENSGT01150000286965"/>
<dbReference type="Ensembl" id="ENST00000647765.1">
    <property type="protein sequence ID" value="ENSP00000497683.1"/>
    <property type="gene ID" value="ENSG00000168032.10"/>
</dbReference>
<reference evidence="2" key="5">
    <citation type="submission" date="2025-09" db="UniProtKB">
        <authorList>
            <consortium name="Ensembl"/>
        </authorList>
    </citation>
    <scope>IDENTIFICATION</scope>
</reference>
<reference evidence="2 3" key="3">
    <citation type="journal article" date="2006" name="Nature">
        <title>The DNA sequence, annotation and analysis of human chromosome 3.</title>
        <authorList>
            <person name="Muzny D.M."/>
            <person name="Scherer S.E."/>
            <person name="Kaul R."/>
            <person name="Wang J."/>
            <person name="Yu J."/>
            <person name="Sudbrak R."/>
            <person name="Buhay C.J."/>
            <person name="Chen R."/>
            <person name="Cree A."/>
            <person name="Ding Y."/>
            <person name="Dugan-Rocha S."/>
            <person name="Gill R."/>
            <person name="Gunaratne P."/>
            <person name="Harris R.A."/>
            <person name="Hawes A.C."/>
            <person name="Hernandez J."/>
            <person name="Hodgson A.V."/>
            <person name="Hume J."/>
            <person name="Jackson A."/>
            <person name="Khan Z.M."/>
            <person name="Kovar-Smith C."/>
            <person name="Lewis L.R."/>
            <person name="Lozado R.J."/>
            <person name="Metzker M.L."/>
            <person name="Milosavljevic A."/>
            <person name="Miner G.R."/>
            <person name="Morgan M.B."/>
            <person name="Nazareth L.V."/>
            <person name="Scott G."/>
            <person name="Sodergren E."/>
            <person name="Song X.Z."/>
            <person name="Steffen D."/>
            <person name="Wei S."/>
            <person name="Wheeler D.A."/>
            <person name="Wright M.W."/>
            <person name="Worley K.C."/>
            <person name="Yuan Y."/>
            <person name="Zhang Z."/>
            <person name="Adams C.Q."/>
            <person name="Ansari-Lari M.A."/>
            <person name="Ayele M."/>
            <person name="Brown M.J."/>
            <person name="Chen G."/>
            <person name="Chen Z."/>
            <person name="Clendenning J."/>
            <person name="Clerc-Blankenburg K.P."/>
            <person name="Chen R."/>
            <person name="Chen Z."/>
            <person name="Davis C."/>
            <person name="Delgado O."/>
            <person name="Dinh H.H."/>
            <person name="Dong W."/>
            <person name="Draper H."/>
            <person name="Ernst S."/>
            <person name="Fu G."/>
            <person name="Gonzalez-Garay M.L."/>
            <person name="Garcia D.K."/>
            <person name="Gillett W."/>
            <person name="Gu J."/>
            <person name="Hao B."/>
            <person name="Haugen E."/>
            <person name="Havlak P."/>
            <person name="He X."/>
            <person name="Hennig S."/>
            <person name="Hu S."/>
            <person name="Huang W."/>
            <person name="Jackson L.R."/>
            <person name="Jacob L.S."/>
            <person name="Kelly S.H."/>
            <person name="Kube M."/>
            <person name="Levy R."/>
            <person name="Li Z."/>
            <person name="Liu B."/>
            <person name="Liu J."/>
            <person name="Liu W."/>
            <person name="Lu J."/>
            <person name="Maheshwari M."/>
            <person name="Nguyen B.V."/>
            <person name="Okwuonu G.O."/>
            <person name="Palmeiri A."/>
            <person name="Pasternak S."/>
            <person name="Perez L.M."/>
            <person name="Phelps K.A."/>
            <person name="Plopper F.J."/>
            <person name="Qiang B."/>
            <person name="Raymond C."/>
            <person name="Rodriguez R."/>
            <person name="Saenphimmachak C."/>
            <person name="Santibanez J."/>
            <person name="Shen H."/>
            <person name="Shen Y."/>
            <person name="Subramanian S."/>
            <person name="Tabor P.E."/>
            <person name="Verduzco D."/>
            <person name="Waldron L."/>
            <person name="Wang J."/>
            <person name="Wang J."/>
            <person name="Wang Q."/>
            <person name="Williams G.A."/>
            <person name="Wong G.K."/>
            <person name="Yao Z."/>
            <person name="Zhang J."/>
            <person name="Zhang X."/>
            <person name="Zhao G."/>
            <person name="Zhou J."/>
            <person name="Zhou Y."/>
            <person name="Nelson D."/>
            <person name="Lehrach H."/>
            <person name="Reinhardt R."/>
            <person name="Naylor S.L."/>
            <person name="Yang H."/>
            <person name="Olson M."/>
            <person name="Weinstock G."/>
            <person name="Gibbs R.A."/>
        </authorList>
    </citation>
    <scope>NUCLEOTIDE SEQUENCE [LARGE SCALE GENOMIC DNA]</scope>
</reference>
<reference evidence="2 3" key="1">
    <citation type="journal article" date="2001" name="Nature">
        <title>Initial sequencing and analysis of the human genome.</title>
        <authorList>
            <consortium name="International Human Genome Sequencing Consortium"/>
            <person name="Lander E.S."/>
            <person name="Linton L.M."/>
            <person name="Birren B."/>
            <person name="Nusbaum C."/>
            <person name="Zody M.C."/>
            <person name="Baldwin J."/>
            <person name="Devon K."/>
            <person name="Dewar K."/>
            <person name="Doyle M."/>
            <person name="FitzHugh W."/>
            <person name="Funke R."/>
            <person name="Gage D."/>
            <person name="Harris K."/>
            <person name="Heaford A."/>
            <person name="Howland J."/>
            <person name="Kann L."/>
            <person name="Lehoczky J."/>
            <person name="LeVine R."/>
            <person name="McEwan P."/>
            <person name="McKernan K."/>
            <person name="Meldrim J."/>
            <person name="Mesirov J.P."/>
            <person name="Miranda C."/>
            <person name="Morris W."/>
            <person name="Naylor J."/>
            <person name="Raymond C."/>
            <person name="Rosetti M."/>
            <person name="Santos R."/>
            <person name="Sheridan A."/>
            <person name="Sougnez C."/>
            <person name="Stange-Thomann N."/>
            <person name="Stojanovic N."/>
            <person name="Subramanian A."/>
            <person name="Wyman D."/>
            <person name="Rogers J."/>
            <person name="Sulston J."/>
            <person name="Ainscough R."/>
            <person name="Beck S."/>
            <person name="Bentley D."/>
            <person name="Burton J."/>
            <person name="Clee C."/>
            <person name="Carter N."/>
            <person name="Coulson A."/>
            <person name="Deadman R."/>
            <person name="Deloukas P."/>
            <person name="Dunham A."/>
            <person name="Dunham I."/>
            <person name="Durbin R."/>
            <person name="French L."/>
            <person name="Grafham D."/>
            <person name="Gregory S."/>
            <person name="Hubbard T."/>
            <person name="Humphray S."/>
            <person name="Hunt A."/>
            <person name="Jones M."/>
            <person name="Lloyd C."/>
            <person name="McMurray A."/>
            <person name="Matthews L."/>
            <person name="Mercer S."/>
            <person name="Milne S."/>
            <person name="Mullikin J.C."/>
            <person name="Mungall A."/>
            <person name="Plumb R."/>
            <person name="Ross M."/>
            <person name="Shownkeen R."/>
            <person name="Sims S."/>
            <person name="Waterston R.H."/>
            <person name="Wilson R.K."/>
            <person name="Hillier L.W."/>
            <person name="McPherson J.D."/>
            <person name="Marra M.A."/>
            <person name="Mardis E.R."/>
            <person name="Fulton L.A."/>
            <person name="Chinwalla A.T."/>
            <person name="Pepin K.H."/>
            <person name="Gish W.R."/>
            <person name="Chissoe S.L."/>
            <person name="Wendl M.C."/>
            <person name="Delehaunty K.D."/>
            <person name="Miner T.L."/>
            <person name="Delehaunty A."/>
            <person name="Kramer J.B."/>
            <person name="Cook L.L."/>
            <person name="Fulton R.S."/>
            <person name="Johnson D.L."/>
            <person name="Minx P.J."/>
            <person name="Clifton S.W."/>
            <person name="Hawkins T."/>
            <person name="Branscomb E."/>
            <person name="Predki P."/>
            <person name="Richardson P."/>
            <person name="Wenning S."/>
            <person name="Slezak T."/>
            <person name="Doggett N."/>
            <person name="Cheng J.F."/>
            <person name="Olsen A."/>
            <person name="Lucas S."/>
            <person name="Elkin C."/>
            <person name="Uberbacher E."/>
            <person name="Frazier M."/>
            <person name="Gibbs R.A."/>
            <person name="Muzny D.M."/>
            <person name="Scherer S.E."/>
            <person name="Bouck J.B."/>
            <person name="Sodergren E.J."/>
            <person name="Worley K.C."/>
            <person name="Rives C.M."/>
            <person name="Gorrell J.H."/>
            <person name="Metzker M.L."/>
            <person name="Naylor S.L."/>
            <person name="Kucherlapati R.S."/>
            <person name="Nelson D.L."/>
            <person name="Weinstock G.M."/>
            <person name="Sakaki Y."/>
            <person name="Fujiyama A."/>
            <person name="Hattori M."/>
            <person name="Yada T."/>
            <person name="Toyoda A."/>
            <person name="Itoh T."/>
            <person name="Kawagoe C."/>
            <person name="Watanabe H."/>
            <person name="Totoki Y."/>
            <person name="Taylor T."/>
            <person name="Weissenbach J."/>
            <person name="Heilig R."/>
            <person name="Saurin W."/>
            <person name="Artiguenave F."/>
            <person name="Brottier P."/>
            <person name="Bruls T."/>
            <person name="Pelletier E."/>
            <person name="Robert C."/>
            <person name="Wincker P."/>
            <person name="Smith D.R."/>
            <person name="Doucette-Stamm L."/>
            <person name="Rubenfield M."/>
            <person name="Weinstock K."/>
            <person name="Lee H.M."/>
            <person name="Dubois J."/>
            <person name="Rosenthal A."/>
            <person name="Platzer M."/>
            <person name="Nyakatura G."/>
            <person name="Taudien S."/>
            <person name="Rump A."/>
            <person name="Yang H."/>
            <person name="Yu J."/>
            <person name="Wang J."/>
            <person name="Huang G."/>
            <person name="Gu J."/>
            <person name="Hood L."/>
            <person name="Rowen L."/>
            <person name="Madan A."/>
            <person name="Qin S."/>
            <person name="Davis R.W."/>
            <person name="Federspiel N.A."/>
            <person name="Abola A.P."/>
            <person name="Proctor M.J."/>
            <person name="Myers R.M."/>
            <person name="Schmutz J."/>
            <person name="Dickson M."/>
            <person name="Grimwood J."/>
            <person name="Cox D.R."/>
            <person name="Olson M.V."/>
            <person name="Kaul R."/>
            <person name="Raymond C."/>
            <person name="Shimizu N."/>
            <person name="Kawasaki K."/>
            <person name="Minoshima S."/>
            <person name="Evans G.A."/>
            <person name="Athanasiou M."/>
            <person name="Schultz R."/>
            <person name="Roe B.A."/>
            <person name="Chen F."/>
            <person name="Pan H."/>
            <person name="Ramser J."/>
            <person name="Lehrach H."/>
            <person name="Reinhardt R."/>
            <person name="McCombie W.R."/>
            <person name="de la Bastide M."/>
            <person name="Dedhia N."/>
            <person name="Blocker H."/>
            <person name="Hornischer K."/>
            <person name="Nordsiek G."/>
            <person name="Agarwala R."/>
            <person name="Aravind L."/>
            <person name="Bailey J.A."/>
            <person name="Bateman A."/>
            <person name="Batzoglou S."/>
            <person name="Birney E."/>
            <person name="Bork P."/>
            <person name="Brown D.G."/>
            <person name="Burge C.B."/>
            <person name="Cerutti L."/>
            <person name="Chen H.C."/>
            <person name="Church D."/>
            <person name="Clamp M."/>
            <person name="Copley R.R."/>
            <person name="Doerks T."/>
            <person name="Eddy S.R."/>
            <person name="Eichler E.E."/>
            <person name="Furey T.S."/>
            <person name="Galagan J."/>
            <person name="Gilbert J.G."/>
            <person name="Harmon C."/>
            <person name="Hayashizaki Y."/>
            <person name="Haussler D."/>
            <person name="Hermjakob H."/>
            <person name="Hokamp K."/>
            <person name="Jang W."/>
            <person name="Johnson L.S."/>
            <person name="Jones T.A."/>
            <person name="Kasif S."/>
            <person name="Kaspryzk A."/>
            <person name="Kennedy S."/>
            <person name="Kent W.J."/>
            <person name="Kitts P."/>
            <person name="Koonin E.V."/>
            <person name="Korf I."/>
            <person name="Kulp D."/>
            <person name="Lancet D."/>
            <person name="Lowe T.M."/>
            <person name="McLysaght A."/>
            <person name="Mikkelsen T."/>
            <person name="Moran J.V."/>
            <person name="Mulder N."/>
            <person name="Pollara V.J."/>
            <person name="Ponting C.P."/>
            <person name="Schuler G."/>
            <person name="Schultz J."/>
            <person name="Slater G."/>
            <person name="Smit A.F."/>
            <person name="Stupka E."/>
            <person name="Szustakowski J."/>
            <person name="Thierry-Mieg D."/>
            <person name="Thierry-Mieg J."/>
            <person name="Wagner L."/>
            <person name="Wallis J."/>
            <person name="Wheeler R."/>
            <person name="Williams A."/>
            <person name="Wolf Y.I."/>
            <person name="Wolfe K.H."/>
            <person name="Yang S.P."/>
            <person name="Yeh R.F."/>
            <person name="Collins F."/>
            <person name="Guyer M.S."/>
            <person name="Peterson J."/>
            <person name="Felsenfeld A."/>
            <person name="Wetterstrand K.A."/>
            <person name="Patrinos A."/>
            <person name="Morgan M.J."/>
            <person name="de Jong P."/>
            <person name="Catanese J.J."/>
            <person name="Osoegawa K."/>
            <person name="Shizuya H."/>
            <person name="Choi S."/>
            <person name="Chen Y.J."/>
        </authorList>
    </citation>
    <scope>NUCLEOTIDE SEQUENCE [LARGE SCALE GENOMIC DNA]</scope>
</reference>
<dbReference type="VEuPathDB" id="HostDB:ENSG00000168032"/>
<dbReference type="Bgee" id="ENSG00000168032">
    <property type="expression patterns" value="Expressed in islet of Langerhans and 156 other cell types or tissues"/>
</dbReference>
<dbReference type="OrthoDB" id="6372431at2759"/>
<dbReference type="OpenTargets" id="ENSG00000168032"/>
<evidence type="ECO:0007829" key="5">
    <source>
        <dbReference type="ProteomicsDB" id="A0A3B3IT06"/>
    </source>
</evidence>
<reference evidence="2" key="4">
    <citation type="submission" date="2025-08" db="UniProtKB">
        <authorList>
            <consortium name="Ensembl"/>
        </authorList>
    </citation>
    <scope>IDENTIFICATION</scope>
</reference>
<evidence type="ECO:0007829" key="4">
    <source>
        <dbReference type="PeptideAtlas" id="A0A3B3IT06"/>
    </source>
</evidence>
<protein>
    <submittedName>
        <fullName evidence="2">Ectonucleoside triphosphate diphosphohydrolase 3</fullName>
    </submittedName>
</protein>
<keyword evidence="3" id="KW-1185">Reference proteome</keyword>
<organism evidence="2 3">
    <name type="scientific">Homo sapiens</name>
    <name type="common">Human</name>
    <dbReference type="NCBI Taxonomy" id="9606"/>
    <lineage>
        <taxon>Eukaryota</taxon>
        <taxon>Metazoa</taxon>
        <taxon>Chordata</taxon>
        <taxon>Craniata</taxon>
        <taxon>Vertebrata</taxon>
        <taxon>Euteleostomi</taxon>
        <taxon>Mammalia</taxon>
        <taxon>Eutheria</taxon>
        <taxon>Euarchontoglires</taxon>
        <taxon>Primates</taxon>
        <taxon>Haplorrhini</taxon>
        <taxon>Catarrhini</taxon>
        <taxon>Hominidae</taxon>
        <taxon>Homo</taxon>
    </lineage>
</organism>